<organism evidence="1 2">
    <name type="scientific">Camellia lanceoleosa</name>
    <dbReference type="NCBI Taxonomy" id="1840588"/>
    <lineage>
        <taxon>Eukaryota</taxon>
        <taxon>Viridiplantae</taxon>
        <taxon>Streptophyta</taxon>
        <taxon>Embryophyta</taxon>
        <taxon>Tracheophyta</taxon>
        <taxon>Spermatophyta</taxon>
        <taxon>Magnoliopsida</taxon>
        <taxon>eudicotyledons</taxon>
        <taxon>Gunneridae</taxon>
        <taxon>Pentapetalae</taxon>
        <taxon>asterids</taxon>
        <taxon>Ericales</taxon>
        <taxon>Theaceae</taxon>
        <taxon>Camellia</taxon>
    </lineage>
</organism>
<name>A0ACC0IR94_9ERIC</name>
<dbReference type="Proteomes" id="UP001060215">
    <property type="component" value="Chromosome 3"/>
</dbReference>
<evidence type="ECO:0000313" key="2">
    <source>
        <dbReference type="Proteomes" id="UP001060215"/>
    </source>
</evidence>
<evidence type="ECO:0000313" key="1">
    <source>
        <dbReference type="EMBL" id="KAI8027435.1"/>
    </source>
</evidence>
<comment type="caution">
    <text evidence="1">The sequence shown here is derived from an EMBL/GenBank/DDBJ whole genome shotgun (WGS) entry which is preliminary data.</text>
</comment>
<dbReference type="EMBL" id="CM045760">
    <property type="protein sequence ID" value="KAI8027435.1"/>
    <property type="molecule type" value="Genomic_DNA"/>
</dbReference>
<accession>A0ACC0IR94</accession>
<keyword evidence="2" id="KW-1185">Reference proteome</keyword>
<protein>
    <submittedName>
        <fullName evidence="1">DNA (Cytosine-5)-methyltransferase 1A</fullName>
    </submittedName>
</protein>
<proteinExistence type="predicted"/>
<reference evidence="1 2" key="1">
    <citation type="journal article" date="2022" name="Plant J.">
        <title>Chromosome-level genome of Camellia lanceoleosa provides a valuable resource for understanding genome evolution and self-incompatibility.</title>
        <authorList>
            <person name="Gong W."/>
            <person name="Xiao S."/>
            <person name="Wang L."/>
            <person name="Liao Z."/>
            <person name="Chang Y."/>
            <person name="Mo W."/>
            <person name="Hu G."/>
            <person name="Li W."/>
            <person name="Zhao G."/>
            <person name="Zhu H."/>
            <person name="Hu X."/>
            <person name="Ji K."/>
            <person name="Xiang X."/>
            <person name="Song Q."/>
            <person name="Yuan D."/>
            <person name="Jin S."/>
            <person name="Zhang L."/>
        </authorList>
    </citation>
    <scope>NUCLEOTIDE SEQUENCE [LARGE SCALE GENOMIC DNA]</scope>
    <source>
        <strain evidence="1">SQ_2022a</strain>
    </source>
</reference>
<gene>
    <name evidence="1" type="ORF">LOK49_LG02G02591</name>
</gene>
<sequence>MASVTSKRNAMPATTTRLINRIWGEYYSNYSPEDSKESDTCAMKDDEIDEQEEGEEDEEEDEEEHGLVIEQTVKPDSGSKQGTLYCSNEEIEWDGKAVGSMPGGGDLYKRAIVRGSTVSVGGSVLLTSDSEEYPPIYFIEYMFEESDGRKVVHERLLMRGSQTVLGNTANEREVFMTNDCLEFELADIVQTVVVEPRLMPWGYQHRKSNAANDKVDRARADNRKSRGLPMEYLCKSMYCSDKGGFFCLEIDCMGLGSGFCQSCKINEVQKEKEDFNINSSMIGFARMGTEYSIHDFVYLGPRHFGEDGKTSENFKGGRNVGLKAYVVCHLLEIEGVKARKQADPESMTVKVRRFFRPEDISSEKAYRSDVQEVYYSEQIVTVPLLAIEGKCEVRRKQDLPFMDAPVIFQHIFFCEYFYDHNNGAIKQLSAHIKLTPSKERVVDDATIRKKKGKCKEGGSGFDEQKDASSSNHLATLDIFAGCGGLSEGLQKSEPAGEAFKLNHPEALMLINNCNVILRAIMTACGDEDDCISTPEAAELAAKLDEKEINNLPRPGQVDFINGGPPCQGFSGMNRFNHGAWSKVQCEMILAFLSFAEYFRPKFFLLENVRNLVSYNKGQTFRLTLASLLEMGYQQVRFGILEARAYGVSQSRKRAFIWAASPEETLPEWPEPMHVFAGPELKISLNGKSQYAAVRSTSTGAPFCAITVRDTIGELPAVKNGASTTTMEYKDEPVSWFQKKIRGDALALTDHISKEMNELNLIRCQRIPRRPGADWRDLPDEKVRLSTGQVVDLIPWCLPNTAKRHNQWKGLFGRLDWEGNFPMSITDPQPMGKVGMCFHPDQDRILTVRECARSQGFSDGYKFAGNIQHRHRQIGNAVPPPLAFALGSKLKEGVEGKSGR</sequence>